<dbReference type="PROSITE" id="PS00455">
    <property type="entry name" value="AMP_BINDING"/>
    <property type="match status" value="1"/>
</dbReference>
<feature type="domain" description="Carrier" evidence="3">
    <location>
        <begin position="558"/>
        <end position="643"/>
    </location>
</feature>
<name>A0ABR1YZE7_9PEZI</name>
<evidence type="ECO:0000259" key="3">
    <source>
        <dbReference type="PROSITE" id="PS50075"/>
    </source>
</evidence>
<evidence type="ECO:0000313" key="4">
    <source>
        <dbReference type="EMBL" id="KAK8244085.1"/>
    </source>
</evidence>
<organism evidence="4 5">
    <name type="scientific">Phyllosticta capitalensis</name>
    <dbReference type="NCBI Taxonomy" id="121624"/>
    <lineage>
        <taxon>Eukaryota</taxon>
        <taxon>Fungi</taxon>
        <taxon>Dikarya</taxon>
        <taxon>Ascomycota</taxon>
        <taxon>Pezizomycotina</taxon>
        <taxon>Dothideomycetes</taxon>
        <taxon>Dothideomycetes incertae sedis</taxon>
        <taxon>Botryosphaeriales</taxon>
        <taxon>Phyllostictaceae</taxon>
        <taxon>Phyllosticta</taxon>
    </lineage>
</organism>
<evidence type="ECO:0000313" key="5">
    <source>
        <dbReference type="Proteomes" id="UP001492380"/>
    </source>
</evidence>
<evidence type="ECO:0000256" key="2">
    <source>
        <dbReference type="ARBA" id="ARBA00022553"/>
    </source>
</evidence>
<dbReference type="PANTHER" id="PTHR43439:SF2">
    <property type="entry name" value="ENZYME, PUTATIVE (JCVI)-RELATED"/>
    <property type="match status" value="1"/>
</dbReference>
<dbReference type="Pfam" id="PF23562">
    <property type="entry name" value="AMP-binding_C_3"/>
    <property type="match status" value="1"/>
</dbReference>
<dbReference type="Gene3D" id="3.40.50.12780">
    <property type="entry name" value="N-terminal domain of ligase-like"/>
    <property type="match status" value="1"/>
</dbReference>
<dbReference type="InterPro" id="IPR020845">
    <property type="entry name" value="AMP-binding_CS"/>
</dbReference>
<protein>
    <recommendedName>
        <fullName evidence="3">Carrier domain-containing protein</fullName>
    </recommendedName>
</protein>
<dbReference type="PROSITE" id="PS00012">
    <property type="entry name" value="PHOSPHOPANTETHEINE"/>
    <property type="match status" value="1"/>
</dbReference>
<dbReference type="InterPro" id="IPR006162">
    <property type="entry name" value="Ppantetheine_attach_site"/>
</dbReference>
<dbReference type="EMBL" id="JBBWRZ010000002">
    <property type="protein sequence ID" value="KAK8244085.1"/>
    <property type="molecule type" value="Genomic_DNA"/>
</dbReference>
<reference evidence="4 5" key="1">
    <citation type="submission" date="2024-04" db="EMBL/GenBank/DDBJ databases">
        <title>Phyllosticta paracitricarpa is synonymous to the EU quarantine fungus P. citricarpa based on phylogenomic analyses.</title>
        <authorList>
            <consortium name="Lawrence Berkeley National Laboratory"/>
            <person name="Van Ingen-Buijs V.A."/>
            <person name="Van Westerhoven A.C."/>
            <person name="Haridas S."/>
            <person name="Skiadas P."/>
            <person name="Martin F."/>
            <person name="Groenewald J.Z."/>
            <person name="Crous P.W."/>
            <person name="Seidl M.F."/>
        </authorList>
    </citation>
    <scope>NUCLEOTIDE SEQUENCE [LARGE SCALE GENOMIC DNA]</scope>
    <source>
        <strain evidence="4 5">CBS 123374</strain>
    </source>
</reference>
<dbReference type="InterPro" id="IPR013120">
    <property type="entry name" value="FAR_NAD-bd"/>
</dbReference>
<dbReference type="Gene3D" id="1.10.1200.10">
    <property type="entry name" value="ACP-like"/>
    <property type="match status" value="1"/>
</dbReference>
<comment type="caution">
    <text evidence="4">The sequence shown here is derived from an EMBL/GenBank/DDBJ whole genome shotgun (WGS) entry which is preliminary data.</text>
</comment>
<dbReference type="InterPro" id="IPR036291">
    <property type="entry name" value="NAD(P)-bd_dom_sf"/>
</dbReference>
<sequence length="1055" mass="116681">MGSIADVSTNWGFSPYADKPLPRRVEDIAAKDPSRTWMIVPRTSKVSGGYRYITFSEFAKAIDGASRWIAKTIGINKEKRETIAYMGVNDVRYAVIIIAMMKVNKRALLLSLKNSDEAQLHLLGKTDSVHYMFSEGIEKNLEVFKKHSADLHGHQIPTFDEMIAEGEQGSFESIGEEGLFEKVIVLHTSGSTGLPKPIYATNGWIAVTDHHKYARAPEGKEIAASGWLNNDNDPLYTPAPFFHTMGVVTLLRTIWTGPLLLPPLGKPVNGEVSNDSLLQGIAKAALIPPSMLEEMSETEKGLKALSTVDKVFFGGAPLAKEAGDRVLKVTKLQTLIGSTEANLFLNLAPQDPHDWQYFDWHPVSGSVMEDAGEGLYEQVIKPITDPRFLGVFFTFPELTEWRTKDLFEPHPTRKGLWRYRGRRDDVLVFSNGEKFNPVSFEKVVENHSLVKGAVVVGEGRFQPGLLIEPDWLKLGDGYDLNVLLDEIWPAVELANKDAPNHGQVWKNKIAFTKKGKEFARSPKGSIQRRATVGLFSAEIDALYSSEGFDEELGKLSKDADKDTARAFVRKAFGLVLNGFKAEHSDDQDIFDLGVDSLQVMALASAFSHALKSDKADRGAAVVPRDIYSNPTVNKLAISLIAKVSGSGEAAQPSRPREEVMLEMIKKYTDDLPKTAAPLPALPEKQTVVITGSTGSLGNYMLEDCINSPNVAKIYCLNRSDSAEARQAKSFAERGVKADFSKVTFLRTDFSWDRFGLASEVYEELLQTVTTFIHNAWAVDFNHALESYEPTHIAGTRRVVDFSLQSKYRAHISFISSIASVGNWPSIGSGPVPEEFIDNDSAPFPQGYGESKHVAGRILSIAARQSAVPVSIMRCGQLAGSRQEGGVWNRHEWLPSIVHTSKNMGMVPQNLGNQDNVDWVPMDAAARTVLESTTNRLQVQSTKILDVFHVVNPRVVSWSTLVPVIKDFYKKTQGIDLKAVAFDDWMAALKATPLTKEEVEKKPGVKLLDFYEGLRAPGGALPPMSTQHTCDFSECLKTLNAVDAPLFENWCKQWGF</sequence>
<dbReference type="Pfam" id="PF00550">
    <property type="entry name" value="PP-binding"/>
    <property type="match status" value="1"/>
</dbReference>
<dbReference type="InterPro" id="IPR036736">
    <property type="entry name" value="ACP-like_sf"/>
</dbReference>
<dbReference type="InterPro" id="IPR020806">
    <property type="entry name" value="PKS_PP-bd"/>
</dbReference>
<dbReference type="PROSITE" id="PS50075">
    <property type="entry name" value="CARRIER"/>
    <property type="match status" value="1"/>
</dbReference>
<dbReference type="SMART" id="SM00823">
    <property type="entry name" value="PKS_PP"/>
    <property type="match status" value="1"/>
</dbReference>
<dbReference type="Pfam" id="PF00501">
    <property type="entry name" value="AMP-binding"/>
    <property type="match status" value="1"/>
</dbReference>
<keyword evidence="1" id="KW-0596">Phosphopantetheine</keyword>
<dbReference type="InterPro" id="IPR000873">
    <property type="entry name" value="AMP-dep_synth/lig_dom"/>
</dbReference>
<dbReference type="InterPro" id="IPR051414">
    <property type="entry name" value="Adenylate-forming_Reductase"/>
</dbReference>
<gene>
    <name evidence="4" type="ORF">HDK90DRAFT_507840</name>
</gene>
<dbReference type="InterPro" id="IPR009081">
    <property type="entry name" value="PP-bd_ACP"/>
</dbReference>
<dbReference type="SUPFAM" id="SSF51735">
    <property type="entry name" value="NAD(P)-binding Rossmann-fold domains"/>
    <property type="match status" value="1"/>
</dbReference>
<dbReference type="Gene3D" id="3.40.50.720">
    <property type="entry name" value="NAD(P)-binding Rossmann-like Domain"/>
    <property type="match status" value="1"/>
</dbReference>
<dbReference type="SUPFAM" id="SSF56801">
    <property type="entry name" value="Acetyl-CoA synthetase-like"/>
    <property type="match status" value="1"/>
</dbReference>
<keyword evidence="5" id="KW-1185">Reference proteome</keyword>
<dbReference type="PANTHER" id="PTHR43439">
    <property type="entry name" value="PHENYLACETATE-COENZYME A LIGASE"/>
    <property type="match status" value="1"/>
</dbReference>
<dbReference type="Proteomes" id="UP001492380">
    <property type="component" value="Unassembled WGS sequence"/>
</dbReference>
<dbReference type="SUPFAM" id="SSF47336">
    <property type="entry name" value="ACP-like"/>
    <property type="match status" value="1"/>
</dbReference>
<evidence type="ECO:0000256" key="1">
    <source>
        <dbReference type="ARBA" id="ARBA00022450"/>
    </source>
</evidence>
<accession>A0ABR1YZE7</accession>
<proteinExistence type="predicted"/>
<keyword evidence="2" id="KW-0597">Phosphoprotein</keyword>
<dbReference type="Pfam" id="PF07993">
    <property type="entry name" value="NAD_binding_4"/>
    <property type="match status" value="1"/>
</dbReference>
<dbReference type="InterPro" id="IPR042099">
    <property type="entry name" value="ANL_N_sf"/>
</dbReference>